<dbReference type="InterPro" id="IPR015824">
    <property type="entry name" value="Phosphoglycerate_kinase_N"/>
</dbReference>
<dbReference type="GO" id="GO:0006096">
    <property type="term" value="P:glycolytic process"/>
    <property type="evidence" value="ECO:0007669"/>
    <property type="project" value="UniProtKB-UniRule"/>
</dbReference>
<keyword evidence="6 7" id="KW-0067">ATP-binding</keyword>
<dbReference type="PANTHER" id="PTHR11406:SF23">
    <property type="entry name" value="PHOSPHOGLYCERATE KINASE 1, CHLOROPLASTIC-RELATED"/>
    <property type="match status" value="1"/>
</dbReference>
<evidence type="ECO:0000256" key="3">
    <source>
        <dbReference type="ARBA" id="ARBA00022679"/>
    </source>
</evidence>
<dbReference type="InterPro" id="IPR015911">
    <property type="entry name" value="Phosphoglycerate_kinase_CS"/>
</dbReference>
<gene>
    <name evidence="7 11" type="primary">pgk</name>
    <name evidence="11" type="ORF">COX89_00675</name>
</gene>
<comment type="caution">
    <text evidence="7">Lacks conserved residue(s) required for the propagation of feature annotation.</text>
</comment>
<comment type="subunit">
    <text evidence="7">Monomer.</text>
</comment>
<keyword evidence="7" id="KW-0324">Glycolysis</keyword>
<evidence type="ECO:0000256" key="6">
    <source>
        <dbReference type="ARBA" id="ARBA00022840"/>
    </source>
</evidence>
<dbReference type="InterPro" id="IPR001576">
    <property type="entry name" value="Phosphoglycerate_kinase"/>
</dbReference>
<comment type="catalytic activity">
    <reaction evidence="1 7 10">
        <text>(2R)-3-phosphoglycerate + ATP = (2R)-3-phospho-glyceroyl phosphate + ADP</text>
        <dbReference type="Rhea" id="RHEA:14801"/>
        <dbReference type="ChEBI" id="CHEBI:30616"/>
        <dbReference type="ChEBI" id="CHEBI:57604"/>
        <dbReference type="ChEBI" id="CHEBI:58272"/>
        <dbReference type="ChEBI" id="CHEBI:456216"/>
        <dbReference type="EC" id="2.7.2.3"/>
    </reaction>
</comment>
<feature type="binding site" evidence="7">
    <location>
        <position position="50"/>
    </location>
    <ligand>
        <name>substrate</name>
    </ligand>
</feature>
<evidence type="ECO:0000256" key="1">
    <source>
        <dbReference type="ARBA" id="ARBA00000642"/>
    </source>
</evidence>
<accession>A0A2M7V051</accession>
<proteinExistence type="inferred from homology"/>
<dbReference type="InterPro" id="IPR036043">
    <property type="entry name" value="Phosphoglycerate_kinase_sf"/>
</dbReference>
<feature type="binding site" evidence="7 9">
    <location>
        <begin position="384"/>
        <end position="387"/>
    </location>
    <ligand>
        <name>ATP</name>
        <dbReference type="ChEBI" id="CHEBI:30616"/>
    </ligand>
</feature>
<comment type="caution">
    <text evidence="11">The sequence shown here is derived from an EMBL/GenBank/DDBJ whole genome shotgun (WGS) entry which is preliminary data.</text>
</comment>
<evidence type="ECO:0000256" key="2">
    <source>
        <dbReference type="ARBA" id="ARBA00013061"/>
    </source>
</evidence>
<dbReference type="GO" id="GO:0004618">
    <property type="term" value="F:phosphoglycerate kinase activity"/>
    <property type="evidence" value="ECO:0007669"/>
    <property type="project" value="UniProtKB-UniRule"/>
</dbReference>
<keyword evidence="7" id="KW-0963">Cytoplasm</keyword>
<name>A0A2M7V051_9BACT</name>
<evidence type="ECO:0000313" key="12">
    <source>
        <dbReference type="Proteomes" id="UP000231538"/>
    </source>
</evidence>
<feature type="binding site" evidence="7 9">
    <location>
        <position position="235"/>
    </location>
    <ligand>
        <name>ATP</name>
        <dbReference type="ChEBI" id="CHEBI:30616"/>
    </ligand>
</feature>
<evidence type="ECO:0000313" key="11">
    <source>
        <dbReference type="EMBL" id="PIZ89597.1"/>
    </source>
</evidence>
<dbReference type="GO" id="GO:0005829">
    <property type="term" value="C:cytosol"/>
    <property type="evidence" value="ECO:0007669"/>
    <property type="project" value="TreeGrafter"/>
</dbReference>
<evidence type="ECO:0000256" key="5">
    <source>
        <dbReference type="ARBA" id="ARBA00022777"/>
    </source>
</evidence>
<dbReference type="Gene3D" id="3.40.50.1260">
    <property type="entry name" value="Phosphoglycerate kinase, N-terminal domain"/>
    <property type="match status" value="2"/>
</dbReference>
<evidence type="ECO:0000256" key="7">
    <source>
        <dbReference type="HAMAP-Rule" id="MF_00145"/>
    </source>
</evidence>
<feature type="binding site" evidence="8">
    <location>
        <position position="152"/>
    </location>
    <ligand>
        <name>(2R)-3-phosphoglycerate</name>
        <dbReference type="ChEBI" id="CHEBI:58272"/>
    </ligand>
</feature>
<sequence length="426" mass="48100">MKKSFRRGVKENKRVKTLKDFNFKGKKVLVRCDFNVPLDEKRGMISDDFRIRQTIPTIEYLIKKGGKVILMSHLGRPEGKFIKELSLKPVSQKLEELLKRKVHPVKSREVGISPKAKLFNRVKFLPDCQGEKVEKEIEKMRPGEVILLENLRFYKEDEENERNFAKALSKLGDIFVNEAFSVCHRFHASIVGIPKYLPKAPGLLLEKEIKILSQVLKKPWRPLVVVIGGAKVSHKIKVVKKFLEKADQVLLGGKIANVILATKGILLNQPIPEPEVIKEIEKIDLTCPKLHLPVDVLISLADLETGLKEGYFRQGGPGQIRKDENAYDIGPETIKIFSRIIKEGKMIFWSGPLGMFEEEKFEKGTKEISQTIVRNHPAFKIAGGGDTLLALNKFGLIDKFDHLSIGGGAMLQFLAEETLPGIEALK</sequence>
<evidence type="ECO:0000256" key="10">
    <source>
        <dbReference type="RuleBase" id="RU000532"/>
    </source>
</evidence>
<dbReference type="GO" id="GO:0006094">
    <property type="term" value="P:gluconeogenesis"/>
    <property type="evidence" value="ECO:0007669"/>
    <property type="project" value="TreeGrafter"/>
</dbReference>
<keyword evidence="3 7" id="KW-0808">Transferase</keyword>
<dbReference type="PROSITE" id="PS00111">
    <property type="entry name" value="PGLYCERATE_KINASE"/>
    <property type="match status" value="1"/>
</dbReference>
<dbReference type="HAMAP" id="MF_00145">
    <property type="entry name" value="Phosphoglyc_kinase"/>
    <property type="match status" value="1"/>
</dbReference>
<evidence type="ECO:0000256" key="8">
    <source>
        <dbReference type="PIRSR" id="PIRSR000724-1"/>
    </source>
</evidence>
<feature type="binding site" evidence="7 9">
    <location>
        <position position="357"/>
    </location>
    <ligand>
        <name>ATP</name>
        <dbReference type="ChEBI" id="CHEBI:30616"/>
    </ligand>
</feature>
<dbReference type="Pfam" id="PF00162">
    <property type="entry name" value="PGK"/>
    <property type="match status" value="1"/>
</dbReference>
<evidence type="ECO:0000256" key="4">
    <source>
        <dbReference type="ARBA" id="ARBA00022741"/>
    </source>
</evidence>
<feature type="binding site" evidence="7">
    <location>
        <position position="152"/>
    </location>
    <ligand>
        <name>substrate</name>
    </ligand>
</feature>
<evidence type="ECO:0000256" key="9">
    <source>
        <dbReference type="PIRSR" id="PIRSR000724-2"/>
    </source>
</evidence>
<dbReference type="PANTHER" id="PTHR11406">
    <property type="entry name" value="PHOSPHOGLYCERATE KINASE"/>
    <property type="match status" value="1"/>
</dbReference>
<dbReference type="EC" id="2.7.2.3" evidence="2 7"/>
<protein>
    <recommendedName>
        <fullName evidence="2 7">Phosphoglycerate kinase</fullName>
        <ecNumber evidence="2 7">2.7.2.3</ecNumber>
    </recommendedName>
</protein>
<dbReference type="AlphaFoldDB" id="A0A2M7V051"/>
<reference evidence="12" key="1">
    <citation type="submission" date="2017-09" db="EMBL/GenBank/DDBJ databases">
        <title>Depth-based differentiation of microbial function through sediment-hosted aquifers and enrichment of novel symbionts in the deep terrestrial subsurface.</title>
        <authorList>
            <person name="Probst A.J."/>
            <person name="Ladd B."/>
            <person name="Jarett J.K."/>
            <person name="Geller-Mcgrath D.E."/>
            <person name="Sieber C.M.K."/>
            <person name="Emerson J.B."/>
            <person name="Anantharaman K."/>
            <person name="Thomas B.C."/>
            <person name="Malmstrom R."/>
            <person name="Stieglmeier M."/>
            <person name="Klingl A."/>
            <person name="Woyke T."/>
            <person name="Ryan C.M."/>
            <person name="Banfield J.F."/>
        </authorList>
    </citation>
    <scope>NUCLEOTIDE SEQUENCE [LARGE SCALE GENOMIC DNA]</scope>
</reference>
<feature type="binding site" evidence="7">
    <location>
        <position position="185"/>
    </location>
    <ligand>
        <name>substrate</name>
    </ligand>
</feature>
<dbReference type="SUPFAM" id="SSF53748">
    <property type="entry name" value="Phosphoglycerate kinase"/>
    <property type="match status" value="1"/>
</dbReference>
<comment type="similarity">
    <text evidence="7 10">Belongs to the phosphoglycerate kinase family.</text>
</comment>
<feature type="binding site" evidence="7 8">
    <location>
        <begin position="33"/>
        <end position="35"/>
    </location>
    <ligand>
        <name>substrate</name>
    </ligand>
</feature>
<feature type="binding site" evidence="8">
    <location>
        <position position="50"/>
    </location>
    <ligand>
        <name>(2R)-3-phosphoglycerate</name>
        <dbReference type="ChEBI" id="CHEBI:58272"/>
    </ligand>
</feature>
<dbReference type="EMBL" id="PFPC01000022">
    <property type="protein sequence ID" value="PIZ89597.1"/>
    <property type="molecule type" value="Genomic_DNA"/>
</dbReference>
<keyword evidence="4 7" id="KW-0547">Nucleotide-binding</keyword>
<dbReference type="GO" id="GO:0043531">
    <property type="term" value="F:ADP binding"/>
    <property type="evidence" value="ECO:0007669"/>
    <property type="project" value="TreeGrafter"/>
</dbReference>
<keyword evidence="5 7" id="KW-0418">Kinase</keyword>
<feature type="binding site" evidence="8">
    <location>
        <position position="185"/>
    </location>
    <ligand>
        <name>(2R)-3-phosphoglycerate</name>
        <dbReference type="ChEBI" id="CHEBI:58272"/>
    </ligand>
</feature>
<dbReference type="PRINTS" id="PR00477">
    <property type="entry name" value="PHGLYCKINASE"/>
</dbReference>
<dbReference type="PIRSF" id="PIRSF000724">
    <property type="entry name" value="Pgk"/>
    <property type="match status" value="1"/>
</dbReference>
<comment type="pathway">
    <text evidence="7">Carbohydrate degradation; glycolysis; pyruvate from D-glyceraldehyde 3-phosphate: step 2/5.</text>
</comment>
<dbReference type="Proteomes" id="UP000231538">
    <property type="component" value="Unassembled WGS sequence"/>
</dbReference>
<comment type="subcellular location">
    <subcellularLocation>
        <location evidence="7">Cytoplasm</location>
    </subcellularLocation>
</comment>
<dbReference type="UniPathway" id="UPA00109">
    <property type="reaction ID" value="UER00185"/>
</dbReference>
<dbReference type="GO" id="GO:0005524">
    <property type="term" value="F:ATP binding"/>
    <property type="evidence" value="ECO:0007669"/>
    <property type="project" value="UniProtKB-KW"/>
</dbReference>
<feature type="binding site" evidence="7 8">
    <location>
        <begin position="73"/>
        <end position="76"/>
    </location>
    <ligand>
        <name>substrate</name>
    </ligand>
</feature>
<organism evidence="11 12">
    <name type="scientific">Candidatus Nealsonbacteria bacterium CG_4_10_14_0_2_um_filter_37_10</name>
    <dbReference type="NCBI Taxonomy" id="1974679"/>
    <lineage>
        <taxon>Bacteria</taxon>
        <taxon>Candidatus Nealsoniibacteriota</taxon>
    </lineage>
</organism>